<dbReference type="AlphaFoldDB" id="A0A379LKE2"/>
<gene>
    <name evidence="1" type="ORF">NCTC10526_01370</name>
</gene>
<accession>A0A379LKE2</accession>
<dbReference type="RefSeq" id="WP_037031688.1">
    <property type="nucleotide sequence ID" value="NZ_CAJHAQ010000001.1"/>
</dbReference>
<dbReference type="STRING" id="1123034.GCA_000685805_00965"/>
<proteinExistence type="predicted"/>
<sequence>MQRNKTKLEKLLSFNRYRKRKGASEHAPETEFVDFEKMKSKLIDGEEIEKYESEAFSDLDKHMDHLKLSFQGKPELLFYHAKLIVMIRREYKVKKHYKAFEELWNKEHEFLLSNLNLRWIISACDTFIDYSDDDALSGICLAIVMLVNTVNMYESERHFWDTDKLTNVNYKENKIPENALHLLLFDGLEGILPERGDTLRNMRWRMDSMGKKSKLGGSILSEVFYRLNNNYSVYSRFKPLHQKQRTQWWD</sequence>
<keyword evidence="2" id="KW-1185">Reference proteome</keyword>
<organism evidence="1 2">
    <name type="scientific">Psychrobacter phenylpyruvicus</name>
    <dbReference type="NCBI Taxonomy" id="29432"/>
    <lineage>
        <taxon>Bacteria</taxon>
        <taxon>Pseudomonadati</taxon>
        <taxon>Pseudomonadota</taxon>
        <taxon>Gammaproteobacteria</taxon>
        <taxon>Moraxellales</taxon>
        <taxon>Moraxellaceae</taxon>
        <taxon>Psychrobacter</taxon>
    </lineage>
</organism>
<dbReference type="EMBL" id="UGVC01000001">
    <property type="protein sequence ID" value="SUD91023.1"/>
    <property type="molecule type" value="Genomic_DNA"/>
</dbReference>
<reference evidence="1 2" key="1">
    <citation type="submission" date="2018-06" db="EMBL/GenBank/DDBJ databases">
        <authorList>
            <consortium name="Pathogen Informatics"/>
            <person name="Doyle S."/>
        </authorList>
    </citation>
    <scope>NUCLEOTIDE SEQUENCE [LARGE SCALE GENOMIC DNA]</scope>
    <source>
        <strain evidence="1 2">NCTC10526</strain>
    </source>
</reference>
<name>A0A379LKE2_9GAMM</name>
<evidence type="ECO:0000313" key="2">
    <source>
        <dbReference type="Proteomes" id="UP000254123"/>
    </source>
</evidence>
<dbReference type="Proteomes" id="UP000254123">
    <property type="component" value="Unassembled WGS sequence"/>
</dbReference>
<evidence type="ECO:0000313" key="1">
    <source>
        <dbReference type="EMBL" id="SUD91023.1"/>
    </source>
</evidence>
<protein>
    <submittedName>
        <fullName evidence="1">Uncharacterized protein</fullName>
    </submittedName>
</protein>